<sequence>MIPVSSFIYLILEMDEFCPLCRKNGCNSKIKPVQINFHEAVYLCESKTCQWPYGYEEFKIIQRSIDEMGIVSPKKSNNSKSEFQKVKDGTQIIPISAELSMYTPPVTPSNDSTSSKELVKGGSYASINNSTSKSAIVTSIATIKSENKSPKIPSIFDIDSSVLLTTKNVDQSQNVLNCCDIKNDDEIINKSLLLSNECHQTPSNQILINIPQKPPDIKHNDIKSKNKIKTVIVRKSISGLIPEQLYDQSDPKFNRKVVIFKEKSTNVISLSEDKKFNHLINHKRPNDDNGNQIVAEKTPKKFSKVSWNQEHYNKNNDTFSEFSNELLMNNSTSLIKSEKNNGIVINDTMIENKSSIVNNTVNDIVNVPSVESKESLIIDNNFGTFNNSGNSFSGDNSILENFLDENFLENCPNTTQEIDDDWLESLLM</sequence>
<gene>
    <name evidence="1" type="ORF">PV327_002319</name>
</gene>
<dbReference type="AlphaFoldDB" id="A0AA39FFC1"/>
<evidence type="ECO:0000313" key="1">
    <source>
        <dbReference type="EMBL" id="KAK0168532.1"/>
    </source>
</evidence>
<reference evidence="1" key="1">
    <citation type="journal article" date="2023" name="bioRxiv">
        <title>Scaffold-level genome assemblies of two parasitoid biocontrol wasps reveal the parthenogenesis mechanism and an associated novel virus.</title>
        <authorList>
            <person name="Inwood S."/>
            <person name="Skelly J."/>
            <person name="Guhlin J."/>
            <person name="Harrop T."/>
            <person name="Goldson S."/>
            <person name="Dearden P."/>
        </authorList>
    </citation>
    <scope>NUCLEOTIDE SEQUENCE</scope>
    <source>
        <strain evidence="1">Lincoln</strain>
        <tissue evidence="1">Whole body</tissue>
    </source>
</reference>
<protein>
    <submittedName>
        <fullName evidence="1">Uncharacterized protein</fullName>
    </submittedName>
</protein>
<proteinExistence type="predicted"/>
<comment type="caution">
    <text evidence="1">The sequence shown here is derived from an EMBL/GenBank/DDBJ whole genome shotgun (WGS) entry which is preliminary data.</text>
</comment>
<dbReference type="Proteomes" id="UP001168972">
    <property type="component" value="Unassembled WGS sequence"/>
</dbReference>
<keyword evidence="2" id="KW-1185">Reference proteome</keyword>
<organism evidence="1 2">
    <name type="scientific">Microctonus hyperodae</name>
    <name type="common">Parasitoid wasp</name>
    <dbReference type="NCBI Taxonomy" id="165561"/>
    <lineage>
        <taxon>Eukaryota</taxon>
        <taxon>Metazoa</taxon>
        <taxon>Ecdysozoa</taxon>
        <taxon>Arthropoda</taxon>
        <taxon>Hexapoda</taxon>
        <taxon>Insecta</taxon>
        <taxon>Pterygota</taxon>
        <taxon>Neoptera</taxon>
        <taxon>Endopterygota</taxon>
        <taxon>Hymenoptera</taxon>
        <taxon>Apocrita</taxon>
        <taxon>Ichneumonoidea</taxon>
        <taxon>Braconidae</taxon>
        <taxon>Euphorinae</taxon>
        <taxon>Microctonus</taxon>
    </lineage>
</organism>
<dbReference type="EMBL" id="JAQQBR010001831">
    <property type="protein sequence ID" value="KAK0168532.1"/>
    <property type="molecule type" value="Genomic_DNA"/>
</dbReference>
<accession>A0AA39FFC1</accession>
<reference evidence="1" key="2">
    <citation type="submission" date="2023-03" db="EMBL/GenBank/DDBJ databases">
        <authorList>
            <person name="Inwood S.N."/>
            <person name="Skelly J.G."/>
            <person name="Guhlin J."/>
            <person name="Harrop T.W.R."/>
            <person name="Goldson S.G."/>
            <person name="Dearden P.K."/>
        </authorList>
    </citation>
    <scope>NUCLEOTIDE SEQUENCE</scope>
    <source>
        <strain evidence="1">Lincoln</strain>
        <tissue evidence="1">Whole body</tissue>
    </source>
</reference>
<name>A0AA39FFC1_MICHY</name>
<evidence type="ECO:0000313" key="2">
    <source>
        <dbReference type="Proteomes" id="UP001168972"/>
    </source>
</evidence>